<dbReference type="InterPro" id="IPR013057">
    <property type="entry name" value="AA_transpt_TM"/>
</dbReference>
<comment type="similarity">
    <text evidence="6">Belongs to the TMEM104 family.</text>
</comment>
<feature type="transmembrane region" description="Helical" evidence="8">
    <location>
        <begin position="76"/>
        <end position="97"/>
    </location>
</feature>
<keyword evidence="4 8" id="KW-0472">Membrane</keyword>
<comment type="subcellular location">
    <subcellularLocation>
        <location evidence="1">Membrane</location>
        <topology evidence="1">Multi-pass membrane protein</topology>
    </subcellularLocation>
</comment>
<comment type="caution">
    <text evidence="10">The sequence shown here is derived from an EMBL/GenBank/DDBJ whole genome shotgun (WGS) entry which is preliminary data.</text>
</comment>
<dbReference type="PANTHER" id="PTHR16189:SF0">
    <property type="entry name" value="TRANSMEMBRANE PROTEIN 104"/>
    <property type="match status" value="1"/>
</dbReference>
<feature type="domain" description="Amino acid transporter transmembrane" evidence="9">
    <location>
        <begin position="46"/>
        <end position="103"/>
    </location>
</feature>
<keyword evidence="11" id="KW-1185">Reference proteome</keyword>
<dbReference type="PANTHER" id="PTHR16189">
    <property type="entry name" value="TRANSMEMBRANE PROTEIN 104-RELATED"/>
    <property type="match status" value="1"/>
</dbReference>
<evidence type="ECO:0000259" key="9">
    <source>
        <dbReference type="Pfam" id="PF01490"/>
    </source>
</evidence>
<feature type="transmembrane region" description="Helical" evidence="8">
    <location>
        <begin position="249"/>
        <end position="271"/>
    </location>
</feature>
<keyword evidence="3 8" id="KW-1133">Transmembrane helix</keyword>
<evidence type="ECO:0000256" key="7">
    <source>
        <dbReference type="SAM" id="MobiDB-lite"/>
    </source>
</evidence>
<organism evidence="10 11">
    <name type="scientific">Durusdinium trenchii</name>
    <dbReference type="NCBI Taxonomy" id="1381693"/>
    <lineage>
        <taxon>Eukaryota</taxon>
        <taxon>Sar</taxon>
        <taxon>Alveolata</taxon>
        <taxon>Dinophyceae</taxon>
        <taxon>Suessiales</taxon>
        <taxon>Symbiodiniaceae</taxon>
        <taxon>Durusdinium</taxon>
    </lineage>
</organism>
<dbReference type="EMBL" id="CAXAMN010012714">
    <property type="protein sequence ID" value="CAK9038861.1"/>
    <property type="molecule type" value="Genomic_DNA"/>
</dbReference>
<accession>A0ABP0LI43</accession>
<sequence>MAAATEEPMPSEPSRIFPQTKNADFQRQFSLAADQRIKNPLGSKMKFSEGVLFMMNSLTGLSLLTLPYGFAQAGLLLGALIIMGCMIISFITATFMCEALTIANALEYEAAEKQVLEHQAPEVRQALRDAIDEVARGDESNSMTSFWRPPTRTAKTCRGSPSCTILQVFQAENRVKNPDREFKIRERVELGAVGERVLKKGSDKVIAATIYVMILSFTYGTVSALVVTVNQSLAHTLLGAWRLIGYGELNANEVYTCCVIVVFFITLPLCFKNLQNTKAFTVVIMWCRFLAIAILLLVGIYKCIERLERESLGSILQDVPLWKPSGFVAVFGNSVFLCGIHHYLPSMISPLKEQTQAPKVIITAFSSCYLLIVSICATALVAWGEETWSKCSSRPGGHYCQIQPLYNLNFAPLSLAGGLSGFVLAGLPGHGHCQHSHRSHHHTEYHGSMASGETAGSGGGRVAVLQDGLSHAGGLGATLHGGSNHHRCASGDPVRGRLCRSLRLLPLPDDSADPMSTDLAPREGQ</sequence>
<evidence type="ECO:0000256" key="4">
    <source>
        <dbReference type="ARBA" id="ARBA00023136"/>
    </source>
</evidence>
<evidence type="ECO:0000256" key="8">
    <source>
        <dbReference type="SAM" id="Phobius"/>
    </source>
</evidence>
<proteinExistence type="inferred from homology"/>
<evidence type="ECO:0000256" key="5">
    <source>
        <dbReference type="ARBA" id="ARBA00023180"/>
    </source>
</evidence>
<keyword evidence="5" id="KW-0325">Glycoprotein</keyword>
<feature type="transmembrane region" description="Helical" evidence="8">
    <location>
        <begin position="205"/>
        <end position="229"/>
    </location>
</feature>
<feature type="compositionally biased region" description="Low complexity" evidence="7">
    <location>
        <begin position="505"/>
        <end position="516"/>
    </location>
</feature>
<evidence type="ECO:0000256" key="1">
    <source>
        <dbReference type="ARBA" id="ARBA00004141"/>
    </source>
</evidence>
<evidence type="ECO:0000256" key="2">
    <source>
        <dbReference type="ARBA" id="ARBA00022692"/>
    </source>
</evidence>
<feature type="transmembrane region" description="Helical" evidence="8">
    <location>
        <begin position="321"/>
        <end position="340"/>
    </location>
</feature>
<dbReference type="Proteomes" id="UP001642484">
    <property type="component" value="Unassembled WGS sequence"/>
</dbReference>
<evidence type="ECO:0000313" key="11">
    <source>
        <dbReference type="Proteomes" id="UP001642484"/>
    </source>
</evidence>
<evidence type="ECO:0000313" key="10">
    <source>
        <dbReference type="EMBL" id="CAK9038861.1"/>
    </source>
</evidence>
<name>A0ABP0LI43_9DINO</name>
<keyword evidence="2 8" id="KW-0812">Transmembrane</keyword>
<feature type="transmembrane region" description="Helical" evidence="8">
    <location>
        <begin position="283"/>
        <end position="301"/>
    </location>
</feature>
<gene>
    <name evidence="10" type="ORF">CCMP2556_LOCUS21187</name>
</gene>
<reference evidence="10 11" key="1">
    <citation type="submission" date="2024-02" db="EMBL/GenBank/DDBJ databases">
        <authorList>
            <person name="Chen Y."/>
            <person name="Shah S."/>
            <person name="Dougan E. K."/>
            <person name="Thang M."/>
            <person name="Chan C."/>
        </authorList>
    </citation>
    <scope>NUCLEOTIDE SEQUENCE [LARGE SCALE GENOMIC DNA]</scope>
</reference>
<protein>
    <recommendedName>
        <fullName evidence="9">Amino acid transporter transmembrane domain-containing protein</fullName>
    </recommendedName>
</protein>
<feature type="transmembrane region" description="Helical" evidence="8">
    <location>
        <begin position="360"/>
        <end position="383"/>
    </location>
</feature>
<feature type="region of interest" description="Disordered" evidence="7">
    <location>
        <begin position="505"/>
        <end position="525"/>
    </location>
</feature>
<dbReference type="Pfam" id="PF01490">
    <property type="entry name" value="Aa_trans"/>
    <property type="match status" value="1"/>
</dbReference>
<evidence type="ECO:0000256" key="3">
    <source>
        <dbReference type="ARBA" id="ARBA00022989"/>
    </source>
</evidence>
<evidence type="ECO:0000256" key="6">
    <source>
        <dbReference type="ARBA" id="ARBA00038166"/>
    </source>
</evidence>